<dbReference type="OrthoDB" id="9803628at2"/>
<evidence type="ECO:0000313" key="10">
    <source>
        <dbReference type="Proteomes" id="UP000189627"/>
    </source>
</evidence>
<comment type="pathway">
    <text evidence="1">Lipid metabolism; fatty acid biosynthesis.</text>
</comment>
<keyword evidence="4" id="KW-0444">Lipid biosynthesis</keyword>
<dbReference type="PANTHER" id="PTHR43159">
    <property type="entry name" value="ENOYL-[ACYL-CARRIER-PROTEIN] REDUCTASE"/>
    <property type="match status" value="1"/>
</dbReference>
<dbReference type="GO" id="GO:0004318">
    <property type="term" value="F:enoyl-[acyl-carrier-protein] reductase (NADH) activity"/>
    <property type="evidence" value="ECO:0007669"/>
    <property type="project" value="UniProtKB-EC"/>
</dbReference>
<dbReference type="PANTHER" id="PTHR43159:SF2">
    <property type="entry name" value="ENOYL-[ACYL-CARRIER-PROTEIN] REDUCTASE [NADH], CHLOROPLASTIC"/>
    <property type="match status" value="1"/>
</dbReference>
<dbReference type="Pfam" id="PF13561">
    <property type="entry name" value="adh_short_C2"/>
    <property type="match status" value="1"/>
</dbReference>
<evidence type="ECO:0000256" key="7">
    <source>
        <dbReference type="ARBA" id="ARBA00023098"/>
    </source>
</evidence>
<evidence type="ECO:0000256" key="6">
    <source>
        <dbReference type="ARBA" id="ARBA00023002"/>
    </source>
</evidence>
<protein>
    <recommendedName>
        <fullName evidence="3">enoyl-[acyl-carrier-protein] reductase (NADH)</fullName>
        <ecNumber evidence="3">1.3.1.9</ecNumber>
    </recommendedName>
</protein>
<comment type="similarity">
    <text evidence="2">Belongs to the short-chain dehydrogenases/reductases (SDR) family. FabI subfamily.</text>
</comment>
<sequence length="95" mass="9953">MVNVSNPPLAGTRVLVAGVANADSIAWGCARAFRELGAEVAMTYLNDKAYPHVAPLAEVVDIMDVGFATAYLATPYALRISGNTVYVDGGVHIMA</sequence>
<evidence type="ECO:0000256" key="2">
    <source>
        <dbReference type="ARBA" id="ARBA00009233"/>
    </source>
</evidence>
<keyword evidence="7" id="KW-0443">Lipid metabolism</keyword>
<dbReference type="InterPro" id="IPR014358">
    <property type="entry name" value="Enoyl-ACP_Rdtase_NADH"/>
</dbReference>
<evidence type="ECO:0000256" key="8">
    <source>
        <dbReference type="ARBA" id="ARBA00023160"/>
    </source>
</evidence>
<dbReference type="InterPro" id="IPR002347">
    <property type="entry name" value="SDR_fam"/>
</dbReference>
<dbReference type="KEGG" id="cuh:BJN34_03745"/>
<evidence type="ECO:0000256" key="4">
    <source>
        <dbReference type="ARBA" id="ARBA00022516"/>
    </source>
</evidence>
<dbReference type="Proteomes" id="UP000189627">
    <property type="component" value="Chromosome 1"/>
</dbReference>
<dbReference type="InterPro" id="IPR036291">
    <property type="entry name" value="NAD(P)-bd_dom_sf"/>
</dbReference>
<evidence type="ECO:0000256" key="3">
    <source>
        <dbReference type="ARBA" id="ARBA00012996"/>
    </source>
</evidence>
<proteinExistence type="inferred from homology"/>
<evidence type="ECO:0000256" key="1">
    <source>
        <dbReference type="ARBA" id="ARBA00005194"/>
    </source>
</evidence>
<name>A0A1U9UKM5_CUPNE</name>
<organism evidence="9 10">
    <name type="scientific">Cupriavidus necator</name>
    <name type="common">Alcaligenes eutrophus</name>
    <name type="synonym">Ralstonia eutropha</name>
    <dbReference type="NCBI Taxonomy" id="106590"/>
    <lineage>
        <taxon>Bacteria</taxon>
        <taxon>Pseudomonadati</taxon>
        <taxon>Pseudomonadota</taxon>
        <taxon>Betaproteobacteria</taxon>
        <taxon>Burkholderiales</taxon>
        <taxon>Burkholderiaceae</taxon>
        <taxon>Cupriavidus</taxon>
    </lineage>
</organism>
<keyword evidence="8" id="KW-0275">Fatty acid biosynthesis</keyword>
<dbReference type="UniPathway" id="UPA00094"/>
<dbReference type="EMBL" id="CP017757">
    <property type="protein sequence ID" value="AQV93007.1"/>
    <property type="molecule type" value="Genomic_DNA"/>
</dbReference>
<evidence type="ECO:0000256" key="5">
    <source>
        <dbReference type="ARBA" id="ARBA00022832"/>
    </source>
</evidence>
<gene>
    <name evidence="9" type="ORF">BJN34_03745</name>
</gene>
<dbReference type="AlphaFoldDB" id="A0A1U9UKM5"/>
<evidence type="ECO:0000313" key="9">
    <source>
        <dbReference type="EMBL" id="AQV93007.1"/>
    </source>
</evidence>
<keyword evidence="6" id="KW-0560">Oxidoreductase</keyword>
<dbReference type="SUPFAM" id="SSF51735">
    <property type="entry name" value="NAD(P)-binding Rossmann-fold domains"/>
    <property type="match status" value="2"/>
</dbReference>
<dbReference type="GO" id="GO:0006633">
    <property type="term" value="P:fatty acid biosynthetic process"/>
    <property type="evidence" value="ECO:0007669"/>
    <property type="project" value="UniProtKB-UniPathway"/>
</dbReference>
<keyword evidence="5" id="KW-0276">Fatty acid metabolism</keyword>
<dbReference type="EC" id="1.3.1.9" evidence="3"/>
<accession>A0A1U9UKM5</accession>
<reference evidence="10" key="1">
    <citation type="submission" date="2017-02" db="EMBL/GenBank/DDBJ databases">
        <title>Complete genome sequence of Cupriavidus necator strain NH9, a 3-chlorobenzoate degrader.</title>
        <authorList>
            <person name="Moriuchi R."/>
            <person name="Dohra H."/>
            <person name="Ogawa N."/>
        </authorList>
    </citation>
    <scope>NUCLEOTIDE SEQUENCE [LARGE SCALE GENOMIC DNA]</scope>
    <source>
        <strain evidence="10">NH9</strain>
    </source>
</reference>
<dbReference type="Gene3D" id="1.10.8.400">
    <property type="entry name" value="Enoyl acyl carrier protein reductase"/>
    <property type="match status" value="1"/>
</dbReference>